<comment type="similarity">
    <text evidence="2">Belongs to the HPPK family.</text>
</comment>
<dbReference type="NCBIfam" id="TIGR01498">
    <property type="entry name" value="folK"/>
    <property type="match status" value="1"/>
</dbReference>
<dbReference type="EC" id="2.7.6.3" evidence="3"/>
<evidence type="ECO:0000313" key="14">
    <source>
        <dbReference type="EMBL" id="RCU43860.1"/>
    </source>
</evidence>
<keyword evidence="9" id="KW-0289">Folate biosynthesis</keyword>
<evidence type="ECO:0000256" key="2">
    <source>
        <dbReference type="ARBA" id="ARBA00005810"/>
    </source>
</evidence>
<evidence type="ECO:0000256" key="9">
    <source>
        <dbReference type="ARBA" id="ARBA00022909"/>
    </source>
</evidence>
<organism evidence="14 15">
    <name type="scientific">Chryseobacterium lacus</name>
    <dbReference type="NCBI Taxonomy" id="2058346"/>
    <lineage>
        <taxon>Bacteria</taxon>
        <taxon>Pseudomonadati</taxon>
        <taxon>Bacteroidota</taxon>
        <taxon>Flavobacteriia</taxon>
        <taxon>Flavobacteriales</taxon>
        <taxon>Weeksellaceae</taxon>
        <taxon>Chryseobacterium group</taxon>
        <taxon>Chryseobacterium</taxon>
    </lineage>
</organism>
<dbReference type="InterPro" id="IPR035907">
    <property type="entry name" value="Hppk_sf"/>
</dbReference>
<dbReference type="Pfam" id="PF01288">
    <property type="entry name" value="HPPK"/>
    <property type="match status" value="1"/>
</dbReference>
<dbReference type="GO" id="GO:0005524">
    <property type="term" value="F:ATP binding"/>
    <property type="evidence" value="ECO:0007669"/>
    <property type="project" value="UniProtKB-KW"/>
</dbReference>
<dbReference type="InterPro" id="IPR000550">
    <property type="entry name" value="Hppk"/>
</dbReference>
<evidence type="ECO:0000256" key="10">
    <source>
        <dbReference type="ARBA" id="ARBA00029409"/>
    </source>
</evidence>
<dbReference type="PANTHER" id="PTHR43071">
    <property type="entry name" value="2-AMINO-4-HYDROXY-6-HYDROXYMETHYLDIHYDROPTERIDINE PYROPHOSPHOKINASE"/>
    <property type="match status" value="1"/>
</dbReference>
<sequence>MSQHNALLLLGSNLGDTEKNLNCALKRLEDSGCQIIKKTGFHFSAPVEFSSSHEFCNVAVYVNTVLSPLKLLELIKKIETEMGRTNDSLAAGKYEDRIIDIDIVKFRNLVFHSELLQIPHKKHLFERAFSQVLISELNQTVE</sequence>
<dbReference type="GO" id="GO:0003848">
    <property type="term" value="F:2-amino-4-hydroxy-6-hydroxymethyldihydropteridine diphosphokinase activity"/>
    <property type="evidence" value="ECO:0007669"/>
    <property type="project" value="UniProtKB-EC"/>
</dbReference>
<evidence type="ECO:0000256" key="1">
    <source>
        <dbReference type="ARBA" id="ARBA00005051"/>
    </source>
</evidence>
<dbReference type="SUPFAM" id="SSF55083">
    <property type="entry name" value="6-hydroxymethyl-7,8-dihydropterin pyrophosphokinase, HPPK"/>
    <property type="match status" value="1"/>
</dbReference>
<dbReference type="OrthoDB" id="9808041at2"/>
<evidence type="ECO:0000313" key="15">
    <source>
        <dbReference type="Proteomes" id="UP000252172"/>
    </source>
</evidence>
<protein>
    <recommendedName>
        <fullName evidence="4">2-amino-4-hydroxy-6-hydroxymethyldihydropteridine pyrophosphokinase</fullName>
        <ecNumber evidence="3">2.7.6.3</ecNumber>
    </recommendedName>
    <alternativeName>
        <fullName evidence="11">6-hydroxymethyl-7,8-dihydropterin pyrophosphokinase</fullName>
    </alternativeName>
    <alternativeName>
        <fullName evidence="12">7,8-dihydro-6-hydroxymethylpterin-pyrophosphokinase</fullName>
    </alternativeName>
</protein>
<comment type="caution">
    <text evidence="14">The sequence shown here is derived from an EMBL/GenBank/DDBJ whole genome shotgun (WGS) entry which is preliminary data.</text>
</comment>
<evidence type="ECO:0000256" key="4">
    <source>
        <dbReference type="ARBA" id="ARBA00016218"/>
    </source>
</evidence>
<keyword evidence="7 14" id="KW-0418">Kinase</keyword>
<evidence type="ECO:0000259" key="13">
    <source>
        <dbReference type="Pfam" id="PF01288"/>
    </source>
</evidence>
<keyword evidence="5 14" id="KW-0808">Transferase</keyword>
<dbReference type="GO" id="GO:0046654">
    <property type="term" value="P:tetrahydrofolate biosynthetic process"/>
    <property type="evidence" value="ECO:0007669"/>
    <property type="project" value="UniProtKB-UniPathway"/>
</dbReference>
<evidence type="ECO:0000256" key="8">
    <source>
        <dbReference type="ARBA" id="ARBA00022840"/>
    </source>
</evidence>
<comment type="pathway">
    <text evidence="1">Cofactor biosynthesis; tetrahydrofolate biosynthesis; 2-amino-4-hydroxy-6-hydroxymethyl-7,8-dihydropteridine diphosphate from 7,8-dihydroneopterin triphosphate: step 4/4.</text>
</comment>
<feature type="domain" description="7,8-dihydro-6-hydroxymethylpterin-pyrophosphokinase" evidence="13">
    <location>
        <begin position="8"/>
        <end position="138"/>
    </location>
</feature>
<evidence type="ECO:0000256" key="12">
    <source>
        <dbReference type="ARBA" id="ARBA00033413"/>
    </source>
</evidence>
<dbReference type="GO" id="GO:0016301">
    <property type="term" value="F:kinase activity"/>
    <property type="evidence" value="ECO:0007669"/>
    <property type="project" value="UniProtKB-KW"/>
</dbReference>
<evidence type="ECO:0000256" key="11">
    <source>
        <dbReference type="ARBA" id="ARBA00029766"/>
    </source>
</evidence>
<evidence type="ECO:0000256" key="5">
    <source>
        <dbReference type="ARBA" id="ARBA00022679"/>
    </source>
</evidence>
<dbReference type="RefSeq" id="WP_114302843.1">
    <property type="nucleotide sequence ID" value="NZ_QPIE01000002.1"/>
</dbReference>
<dbReference type="Gene3D" id="3.30.70.560">
    <property type="entry name" value="7,8-Dihydro-6-hydroxymethylpterin-pyrophosphokinase HPPK"/>
    <property type="match status" value="1"/>
</dbReference>
<keyword evidence="8" id="KW-0067">ATP-binding</keyword>
<comment type="function">
    <text evidence="10">Catalyzes the transfer of pyrophosphate from adenosine triphosphate (ATP) to 6-hydroxymethyl-7,8-dihydropterin, an enzymatic step in folate biosynthesis pathway.</text>
</comment>
<accession>A0A368N107</accession>
<evidence type="ECO:0000256" key="3">
    <source>
        <dbReference type="ARBA" id="ARBA00013253"/>
    </source>
</evidence>
<dbReference type="Proteomes" id="UP000252172">
    <property type="component" value="Unassembled WGS sequence"/>
</dbReference>
<dbReference type="UniPathway" id="UPA00077">
    <property type="reaction ID" value="UER00155"/>
</dbReference>
<keyword evidence="6" id="KW-0547">Nucleotide-binding</keyword>
<keyword evidence="15" id="KW-1185">Reference proteome</keyword>
<gene>
    <name evidence="14" type="primary">folK</name>
    <name evidence="14" type="ORF">DQ356_02185</name>
</gene>
<name>A0A368N107_9FLAO</name>
<dbReference type="EMBL" id="QPIE01000002">
    <property type="protein sequence ID" value="RCU43860.1"/>
    <property type="molecule type" value="Genomic_DNA"/>
</dbReference>
<dbReference type="AlphaFoldDB" id="A0A368N107"/>
<proteinExistence type="inferred from homology"/>
<reference evidence="14 15" key="1">
    <citation type="submission" date="2018-07" db="EMBL/GenBank/DDBJ databases">
        <title>Chryseobacterium lacus sp. nov., isolated from lake water.</title>
        <authorList>
            <person name="Li C.-M."/>
        </authorList>
    </citation>
    <scope>NUCLEOTIDE SEQUENCE [LARGE SCALE GENOMIC DNA]</scope>
    <source>
        <strain evidence="14 15">YLOS41</strain>
    </source>
</reference>
<dbReference type="PANTHER" id="PTHR43071:SF1">
    <property type="entry name" value="2-AMINO-4-HYDROXY-6-HYDROXYMETHYLDIHYDROPTERIDINE PYROPHOSPHOKINASE"/>
    <property type="match status" value="1"/>
</dbReference>
<evidence type="ECO:0000256" key="7">
    <source>
        <dbReference type="ARBA" id="ARBA00022777"/>
    </source>
</evidence>
<dbReference type="GO" id="GO:0046656">
    <property type="term" value="P:folic acid biosynthetic process"/>
    <property type="evidence" value="ECO:0007669"/>
    <property type="project" value="UniProtKB-KW"/>
</dbReference>
<dbReference type="CDD" id="cd00483">
    <property type="entry name" value="HPPK"/>
    <property type="match status" value="1"/>
</dbReference>
<evidence type="ECO:0000256" key="6">
    <source>
        <dbReference type="ARBA" id="ARBA00022741"/>
    </source>
</evidence>